<organism evidence="1">
    <name type="scientific">Triticum urartu</name>
    <name type="common">Red wild einkorn</name>
    <name type="synonym">Crithodium urartu</name>
    <dbReference type="NCBI Taxonomy" id="4572"/>
    <lineage>
        <taxon>Eukaryota</taxon>
        <taxon>Viridiplantae</taxon>
        <taxon>Streptophyta</taxon>
        <taxon>Embryophyta</taxon>
        <taxon>Tracheophyta</taxon>
        <taxon>Spermatophyta</taxon>
        <taxon>Magnoliopsida</taxon>
        <taxon>Liliopsida</taxon>
        <taxon>Poales</taxon>
        <taxon>Poaceae</taxon>
        <taxon>BOP clade</taxon>
        <taxon>Pooideae</taxon>
        <taxon>Triticodae</taxon>
        <taxon>Triticeae</taxon>
        <taxon>Triticinae</taxon>
        <taxon>Triticum</taxon>
    </lineage>
</organism>
<dbReference type="EMBL" id="KD198228">
    <property type="protein sequence ID" value="EMS53160.1"/>
    <property type="molecule type" value="Genomic_DNA"/>
</dbReference>
<evidence type="ECO:0000313" key="1">
    <source>
        <dbReference type="EMBL" id="EMS53160.1"/>
    </source>
</evidence>
<dbReference type="AlphaFoldDB" id="M7ZLE4"/>
<protein>
    <submittedName>
        <fullName evidence="1">Uncharacterized protein</fullName>
    </submittedName>
</protein>
<sequence>MPLALRLCLLLSKVNNSSRPEAAVRKFSTSQIQCPKSFYRFLMHTEKQTSDDHINAQ</sequence>
<name>M7ZLE4_TRIUA</name>
<proteinExistence type="predicted"/>
<reference evidence="1" key="1">
    <citation type="journal article" date="2013" name="Nature">
        <title>Draft genome of the wheat A-genome progenitor Triticum urartu.</title>
        <authorList>
            <person name="Ling H.Q."/>
            <person name="Zhao S."/>
            <person name="Liu D."/>
            <person name="Wang J."/>
            <person name="Sun H."/>
            <person name="Zhang C."/>
            <person name="Fan H."/>
            <person name="Li D."/>
            <person name="Dong L."/>
            <person name="Tao Y."/>
            <person name="Gao C."/>
            <person name="Wu H."/>
            <person name="Li Y."/>
            <person name="Cui Y."/>
            <person name="Guo X."/>
            <person name="Zheng S."/>
            <person name="Wang B."/>
            <person name="Yu K."/>
            <person name="Liang Q."/>
            <person name="Yang W."/>
            <person name="Lou X."/>
            <person name="Chen J."/>
            <person name="Feng M."/>
            <person name="Jian J."/>
            <person name="Zhang X."/>
            <person name="Luo G."/>
            <person name="Jiang Y."/>
            <person name="Liu J."/>
            <person name="Wang Z."/>
            <person name="Sha Y."/>
            <person name="Zhang B."/>
            <person name="Wu H."/>
            <person name="Tang D."/>
            <person name="Shen Q."/>
            <person name="Xue P."/>
            <person name="Zou S."/>
            <person name="Wang X."/>
            <person name="Liu X."/>
            <person name="Wang F."/>
            <person name="Yang Y."/>
            <person name="An X."/>
            <person name="Dong Z."/>
            <person name="Zhang K."/>
            <person name="Zhang X."/>
            <person name="Luo M.C."/>
            <person name="Dvorak J."/>
            <person name="Tong Y."/>
            <person name="Wang J."/>
            <person name="Yang H."/>
            <person name="Li Z."/>
            <person name="Wang D."/>
            <person name="Zhang A."/>
            <person name="Wang J."/>
        </authorList>
    </citation>
    <scope>NUCLEOTIDE SEQUENCE</scope>
</reference>
<accession>M7ZLE4</accession>
<gene>
    <name evidence="1" type="ORF">TRIUR3_23334</name>
</gene>